<gene>
    <name evidence="1" type="ORF">MNBD_GAMMA02-144</name>
</gene>
<dbReference type="EMBL" id="UOFA01000366">
    <property type="protein sequence ID" value="VAW47756.1"/>
    <property type="molecule type" value="Genomic_DNA"/>
</dbReference>
<accession>A0A3B0WTX5</accession>
<protein>
    <submittedName>
        <fullName evidence="1">Uncharacterized protein</fullName>
    </submittedName>
</protein>
<reference evidence="1" key="1">
    <citation type="submission" date="2018-06" db="EMBL/GenBank/DDBJ databases">
        <authorList>
            <person name="Zhirakovskaya E."/>
        </authorList>
    </citation>
    <scope>NUCLEOTIDE SEQUENCE</scope>
</reference>
<feature type="non-terminal residue" evidence="1">
    <location>
        <position position="1"/>
    </location>
</feature>
<dbReference type="AlphaFoldDB" id="A0A3B0WTX5"/>
<evidence type="ECO:0000313" key="1">
    <source>
        <dbReference type="EMBL" id="VAW47756.1"/>
    </source>
</evidence>
<organism evidence="1">
    <name type="scientific">hydrothermal vent metagenome</name>
    <dbReference type="NCBI Taxonomy" id="652676"/>
    <lineage>
        <taxon>unclassified sequences</taxon>
        <taxon>metagenomes</taxon>
        <taxon>ecological metagenomes</taxon>
    </lineage>
</organism>
<sequence>QEFYRLVRGDGAITIEEDLDVIFLSGFE</sequence>
<proteinExistence type="predicted"/>
<name>A0A3B0WTX5_9ZZZZ</name>